<keyword evidence="2" id="KW-1185">Reference proteome</keyword>
<proteinExistence type="predicted"/>
<gene>
    <name evidence="1" type="ORF">STRIP9103_04073</name>
</gene>
<organism evidence="1 2">
    <name type="scientific">Streptomyces ipomoeae 91-03</name>
    <dbReference type="NCBI Taxonomy" id="698759"/>
    <lineage>
        <taxon>Bacteria</taxon>
        <taxon>Bacillati</taxon>
        <taxon>Actinomycetota</taxon>
        <taxon>Actinomycetes</taxon>
        <taxon>Kitasatosporales</taxon>
        <taxon>Streptomycetaceae</taxon>
        <taxon>Streptomyces</taxon>
    </lineage>
</organism>
<name>L1L0J4_9ACTN</name>
<dbReference type="AlphaFoldDB" id="L1L0J4"/>
<accession>L1L0J4</accession>
<evidence type="ECO:0000313" key="1">
    <source>
        <dbReference type="EMBL" id="EKX66601.1"/>
    </source>
</evidence>
<dbReference type="PATRIC" id="fig|698759.3.peg.2807"/>
<reference evidence="1 2" key="1">
    <citation type="submission" date="2012-11" db="EMBL/GenBank/DDBJ databases">
        <authorList>
            <person name="Huguet-Tapia J.C."/>
            <person name="Durkin A.S."/>
            <person name="Pettis G.S."/>
            <person name="Badger J.H."/>
        </authorList>
    </citation>
    <scope>NUCLEOTIDE SEQUENCE [LARGE SCALE GENOMIC DNA]</scope>
    <source>
        <strain evidence="1 2">91-03</strain>
    </source>
</reference>
<dbReference type="EMBL" id="AEJC01000208">
    <property type="protein sequence ID" value="EKX66601.1"/>
    <property type="molecule type" value="Genomic_DNA"/>
</dbReference>
<dbReference type="Proteomes" id="UP000010411">
    <property type="component" value="Unassembled WGS sequence"/>
</dbReference>
<evidence type="ECO:0000313" key="2">
    <source>
        <dbReference type="Proteomes" id="UP000010411"/>
    </source>
</evidence>
<protein>
    <submittedName>
        <fullName evidence="1">Uncharacterized protein</fullName>
    </submittedName>
</protein>
<comment type="caution">
    <text evidence="1">The sequence shown here is derived from an EMBL/GenBank/DDBJ whole genome shotgun (WGS) entry which is preliminary data.</text>
</comment>
<dbReference type="RefSeq" id="WP_009310093.1">
    <property type="nucleotide sequence ID" value="NZ_AEJC01000208.1"/>
</dbReference>
<sequence length="74" mass="8044">MKKHVFRMAYDATDFYLSTLPDTREAHDRLADRLVHLMEAGGADAIAARIRDHADHSGTAFTGTLTSSLGAAAR</sequence>